<dbReference type="CDD" id="cd13530">
    <property type="entry name" value="PBP2_peptides_like"/>
    <property type="match status" value="1"/>
</dbReference>
<dbReference type="Proteomes" id="UP000433577">
    <property type="component" value="Chromosome 3"/>
</dbReference>
<feature type="domain" description="Solute-binding protein family 3/N-terminal" evidence="3">
    <location>
        <begin position="36"/>
        <end position="256"/>
    </location>
</feature>
<dbReference type="Pfam" id="PF00497">
    <property type="entry name" value="SBP_bac_3"/>
    <property type="match status" value="1"/>
</dbReference>
<feature type="signal peptide" evidence="2">
    <location>
        <begin position="1"/>
        <end position="26"/>
    </location>
</feature>
<sequence>MKIQSVLRGVIASVALVGSMFSVAHAADIGTLAAGQILAGVDTNNKPYSYIENGKVTGFDVELIRAIAAKRGMTAEFRAQDFSGLLPSVASKQIDLAAGCISITNDRLKIVDFSDGYVFDYLSVATLPGSTLTSDVASVKGKRIGVIQGTIEDTYWEKYLPGAQIVRFPNLTAGFLAFRNKYIDGYFVDKSLVDGLEAKYPQLKITTKIDISALDQPAGFAIRKGNKTLEDALNATLKELIADGTWMKLYMQFHPGYKEPSPLPPYHLKTGS</sequence>
<protein>
    <submittedName>
        <fullName evidence="4">Transporter substrate-binding domain-containing protein</fullName>
    </submittedName>
</protein>
<keyword evidence="5" id="KW-1185">Reference proteome</keyword>
<keyword evidence="1 2" id="KW-0732">Signal</keyword>
<dbReference type="InterPro" id="IPR001638">
    <property type="entry name" value="Solute-binding_3/MltF_N"/>
</dbReference>
<dbReference type="AlphaFoldDB" id="A0A7Z2GP27"/>
<reference evidence="4 5" key="1">
    <citation type="submission" date="2019-12" db="EMBL/GenBank/DDBJ databases">
        <title>Paraburkholderia acidiphila 7Q-K02 sp. nov and Paraburkholderia acidisoli DHF22 sp. nov., two strains isolated from forest soil.</title>
        <authorList>
            <person name="Gao Z."/>
            <person name="Qiu L."/>
        </authorList>
    </citation>
    <scope>NUCLEOTIDE SEQUENCE [LARGE SCALE GENOMIC DNA]</scope>
    <source>
        <strain evidence="4 5">DHF22</strain>
    </source>
</reference>
<evidence type="ECO:0000313" key="4">
    <source>
        <dbReference type="EMBL" id="QGZ65268.1"/>
    </source>
</evidence>
<evidence type="ECO:0000256" key="1">
    <source>
        <dbReference type="ARBA" id="ARBA00022729"/>
    </source>
</evidence>
<dbReference type="PANTHER" id="PTHR35936:SF17">
    <property type="entry name" value="ARGININE-BINDING EXTRACELLULAR PROTEIN ARTP"/>
    <property type="match status" value="1"/>
</dbReference>
<accession>A0A7Z2GP27</accession>
<dbReference type="RefSeq" id="WP_158955533.1">
    <property type="nucleotide sequence ID" value="NZ_CP046915.1"/>
</dbReference>
<dbReference type="EMBL" id="CP046915">
    <property type="protein sequence ID" value="QGZ65268.1"/>
    <property type="molecule type" value="Genomic_DNA"/>
</dbReference>
<dbReference type="SUPFAM" id="SSF53850">
    <property type="entry name" value="Periplasmic binding protein-like II"/>
    <property type="match status" value="1"/>
</dbReference>
<organism evidence="4 5">
    <name type="scientific">Paraburkholderia acidisoli</name>
    <dbReference type="NCBI Taxonomy" id="2571748"/>
    <lineage>
        <taxon>Bacteria</taxon>
        <taxon>Pseudomonadati</taxon>
        <taxon>Pseudomonadota</taxon>
        <taxon>Betaproteobacteria</taxon>
        <taxon>Burkholderiales</taxon>
        <taxon>Burkholderiaceae</taxon>
        <taxon>Paraburkholderia</taxon>
    </lineage>
</organism>
<feature type="chain" id="PRO_5030839044" evidence="2">
    <location>
        <begin position="27"/>
        <end position="272"/>
    </location>
</feature>
<dbReference type="PANTHER" id="PTHR35936">
    <property type="entry name" value="MEMBRANE-BOUND LYTIC MUREIN TRANSGLYCOSYLASE F"/>
    <property type="match status" value="1"/>
</dbReference>
<name>A0A7Z2GP27_9BURK</name>
<dbReference type="Gene3D" id="3.40.190.10">
    <property type="entry name" value="Periplasmic binding protein-like II"/>
    <property type="match status" value="2"/>
</dbReference>
<evidence type="ECO:0000313" key="5">
    <source>
        <dbReference type="Proteomes" id="UP000433577"/>
    </source>
</evidence>
<gene>
    <name evidence="4" type="ORF">FAZ98_26215</name>
</gene>
<evidence type="ECO:0000259" key="3">
    <source>
        <dbReference type="SMART" id="SM00062"/>
    </source>
</evidence>
<dbReference type="SMART" id="SM00062">
    <property type="entry name" value="PBPb"/>
    <property type="match status" value="1"/>
</dbReference>
<dbReference type="OrthoDB" id="368476at2"/>
<dbReference type="KEGG" id="pacs:FAZ98_26215"/>
<evidence type="ECO:0000256" key="2">
    <source>
        <dbReference type="SAM" id="SignalP"/>
    </source>
</evidence>
<proteinExistence type="predicted"/>